<reference evidence="2 3" key="1">
    <citation type="journal article" date="2018" name="BMC Genomics">
        <title>Genomic comparison of Trypanosoma conorhini and Trypanosoma rangeli to Trypanosoma cruzi strains of high and low virulence.</title>
        <authorList>
            <person name="Bradwell K.R."/>
            <person name="Koparde V.N."/>
            <person name="Matveyev A.V."/>
            <person name="Serrano M.G."/>
            <person name="Alves J.M."/>
            <person name="Parikh H."/>
            <person name="Huang B."/>
            <person name="Lee V."/>
            <person name="Espinosa-Alvarez O."/>
            <person name="Ortiz P.A."/>
            <person name="Costa-Martins A.G."/>
            <person name="Teixeira M.M."/>
            <person name="Buck G.A."/>
        </authorList>
    </citation>
    <scope>NUCLEOTIDE SEQUENCE [LARGE SCALE GENOMIC DNA]</scope>
    <source>
        <strain evidence="2 3">AM80</strain>
    </source>
</reference>
<comment type="caution">
    <text evidence="2">The sequence shown here is derived from an EMBL/GenBank/DDBJ whole genome shotgun (WGS) entry which is preliminary data.</text>
</comment>
<organism evidence="2 3">
    <name type="scientific">Trypanosoma rangeli</name>
    <dbReference type="NCBI Taxonomy" id="5698"/>
    <lineage>
        <taxon>Eukaryota</taxon>
        <taxon>Discoba</taxon>
        <taxon>Euglenozoa</taxon>
        <taxon>Kinetoplastea</taxon>
        <taxon>Metakinetoplastina</taxon>
        <taxon>Trypanosomatida</taxon>
        <taxon>Trypanosomatidae</taxon>
        <taxon>Trypanosoma</taxon>
        <taxon>Herpetosoma</taxon>
    </lineage>
</organism>
<sequence>MCVLTRFTLLPSFLLYLQAYMYDAARVEDAFVVGAGSAVCGCCRLLPWQWEEEGHNESVSAHRGSLSFLASAGRCMWECCLEARHRQLQQRGTGWAACLV</sequence>
<evidence type="ECO:0000313" key="3">
    <source>
        <dbReference type="Proteomes" id="UP000283634"/>
    </source>
</evidence>
<evidence type="ECO:0008006" key="4">
    <source>
        <dbReference type="Google" id="ProtNLM"/>
    </source>
</evidence>
<gene>
    <name evidence="2" type="ORF">TraAM80_09714</name>
</gene>
<name>A0A3R7KL64_TRYRA</name>
<dbReference type="AlphaFoldDB" id="A0A3R7KL64"/>
<proteinExistence type="predicted"/>
<dbReference type="Proteomes" id="UP000283634">
    <property type="component" value="Unassembled WGS sequence"/>
</dbReference>
<accession>A0A3R7KL64</accession>
<protein>
    <recommendedName>
        <fullName evidence="4">Secreted protein</fullName>
    </recommendedName>
</protein>
<evidence type="ECO:0000313" key="2">
    <source>
        <dbReference type="EMBL" id="RNE96640.1"/>
    </source>
</evidence>
<keyword evidence="3" id="KW-1185">Reference proteome</keyword>
<dbReference type="RefSeq" id="XP_029233764.1">
    <property type="nucleotide sequence ID" value="XM_029386382.1"/>
</dbReference>
<feature type="chain" id="PRO_5018606350" description="Secreted protein" evidence="1">
    <location>
        <begin position="20"/>
        <end position="100"/>
    </location>
</feature>
<dbReference type="GeneID" id="40333647"/>
<dbReference type="EMBL" id="MKGL01000661">
    <property type="protein sequence ID" value="RNE96640.1"/>
    <property type="molecule type" value="Genomic_DNA"/>
</dbReference>
<keyword evidence="1" id="KW-0732">Signal</keyword>
<feature type="signal peptide" evidence="1">
    <location>
        <begin position="1"/>
        <end position="19"/>
    </location>
</feature>
<evidence type="ECO:0000256" key="1">
    <source>
        <dbReference type="SAM" id="SignalP"/>
    </source>
</evidence>